<proteinExistence type="predicted"/>
<evidence type="ECO:0000256" key="1">
    <source>
        <dbReference type="ARBA" id="ARBA00023125"/>
    </source>
</evidence>
<dbReference type="CDD" id="cd00592">
    <property type="entry name" value="HTH_MerR-like"/>
    <property type="match status" value="1"/>
</dbReference>
<protein>
    <submittedName>
        <fullName evidence="4">MerR family transcriptional regulator</fullName>
    </submittedName>
</protein>
<name>A0ABR9P2J5_9ACTN</name>
<dbReference type="Pfam" id="PF13411">
    <property type="entry name" value="MerR_1"/>
    <property type="match status" value="1"/>
</dbReference>
<accession>A0ABR9P2J5</accession>
<dbReference type="PANTHER" id="PTHR30204:SF93">
    <property type="entry name" value="HTH MERR-TYPE DOMAIN-CONTAINING PROTEIN"/>
    <property type="match status" value="1"/>
</dbReference>
<dbReference type="SUPFAM" id="SSF46955">
    <property type="entry name" value="Putative DNA-binding domain"/>
    <property type="match status" value="1"/>
</dbReference>
<feature type="domain" description="HTH merR-type" evidence="3">
    <location>
        <begin position="1"/>
        <end position="71"/>
    </location>
</feature>
<organism evidence="4 5">
    <name type="scientific">Nocardiopsis coralli</name>
    <dbReference type="NCBI Taxonomy" id="2772213"/>
    <lineage>
        <taxon>Bacteria</taxon>
        <taxon>Bacillati</taxon>
        <taxon>Actinomycetota</taxon>
        <taxon>Actinomycetes</taxon>
        <taxon>Streptosporangiales</taxon>
        <taxon>Nocardiopsidaceae</taxon>
        <taxon>Nocardiopsis</taxon>
    </lineage>
</organism>
<evidence type="ECO:0000256" key="2">
    <source>
        <dbReference type="SAM" id="MobiDB-lite"/>
    </source>
</evidence>
<evidence type="ECO:0000313" key="5">
    <source>
        <dbReference type="Proteomes" id="UP000806528"/>
    </source>
</evidence>
<gene>
    <name evidence="4" type="ORF">IDM40_04965</name>
</gene>
<keyword evidence="1" id="KW-0238">DNA-binding</keyword>
<dbReference type="EMBL" id="JADBGI010000003">
    <property type="protein sequence ID" value="MBE2998058.1"/>
    <property type="molecule type" value="Genomic_DNA"/>
</dbReference>
<dbReference type="SMART" id="SM00422">
    <property type="entry name" value="HTH_MERR"/>
    <property type="match status" value="1"/>
</dbReference>
<dbReference type="RefSeq" id="WP_193120687.1">
    <property type="nucleotide sequence ID" value="NZ_JADBGI010000003.1"/>
</dbReference>
<sequence length="248" mass="27082">MGWSTRQLAELAGTSLRTVRHYHDVGLLAEPERRPNGYKDYGVDHLVRVMRIKRLSGLGFSLAQIAEMGEAEEYPENELRALDAELAATIERLQHVRTELALVMRKAPTTELPPDMALAAADTDLSEADRGLMVVWSRLSGEEGQASFAEALQGYRTGEADREFDRLPADAGEEERQGLAERLLPGTREFLTANPRLNDPRTLAPGGAGRASGALESALRDLYNPAQLDVLRRIGQLLEAAPGDGGPT</sequence>
<evidence type="ECO:0000313" key="4">
    <source>
        <dbReference type="EMBL" id="MBE2998058.1"/>
    </source>
</evidence>
<dbReference type="InterPro" id="IPR047057">
    <property type="entry name" value="MerR_fam"/>
</dbReference>
<reference evidence="4 5" key="1">
    <citation type="submission" date="2020-09" db="EMBL/GenBank/DDBJ databases">
        <title>Diversity and distribution of actinomycetes associated with coral in the coast of Hainan.</title>
        <authorList>
            <person name="Li F."/>
        </authorList>
    </citation>
    <scope>NUCLEOTIDE SEQUENCE [LARGE SCALE GENOMIC DNA]</scope>
    <source>
        <strain evidence="4 5">HNM0947</strain>
    </source>
</reference>
<comment type="caution">
    <text evidence="4">The sequence shown here is derived from an EMBL/GenBank/DDBJ whole genome shotgun (WGS) entry which is preliminary data.</text>
</comment>
<dbReference type="Gene3D" id="1.10.1660.10">
    <property type="match status" value="1"/>
</dbReference>
<dbReference type="Proteomes" id="UP000806528">
    <property type="component" value="Unassembled WGS sequence"/>
</dbReference>
<evidence type="ECO:0000259" key="3">
    <source>
        <dbReference type="PROSITE" id="PS50937"/>
    </source>
</evidence>
<dbReference type="PANTHER" id="PTHR30204">
    <property type="entry name" value="REDOX-CYCLING DRUG-SENSING TRANSCRIPTIONAL ACTIVATOR SOXR"/>
    <property type="match status" value="1"/>
</dbReference>
<feature type="region of interest" description="Disordered" evidence="2">
    <location>
        <begin position="184"/>
        <end position="209"/>
    </location>
</feature>
<keyword evidence="5" id="KW-1185">Reference proteome</keyword>
<dbReference type="InterPro" id="IPR000551">
    <property type="entry name" value="MerR-type_HTH_dom"/>
</dbReference>
<dbReference type="InterPro" id="IPR009061">
    <property type="entry name" value="DNA-bd_dom_put_sf"/>
</dbReference>
<dbReference type="PROSITE" id="PS50937">
    <property type="entry name" value="HTH_MERR_2"/>
    <property type="match status" value="1"/>
</dbReference>